<comment type="caution">
    <text evidence="7">The sequence shown here is derived from an EMBL/GenBank/DDBJ whole genome shotgun (WGS) entry which is preliminary data.</text>
</comment>
<dbReference type="GO" id="GO:0015658">
    <property type="term" value="F:branched-chain amino acid transmembrane transporter activity"/>
    <property type="evidence" value="ECO:0007669"/>
    <property type="project" value="TreeGrafter"/>
</dbReference>
<dbReference type="PANTHER" id="PTHR43820:SF2">
    <property type="entry name" value="ABC TRANSPORTER ATP-BINDING PROTEIN"/>
    <property type="match status" value="1"/>
</dbReference>
<dbReference type="AlphaFoldDB" id="A0A543BZD1"/>
<dbReference type="InterPro" id="IPR003593">
    <property type="entry name" value="AAA+_ATPase"/>
</dbReference>
<dbReference type="Pfam" id="PF00005">
    <property type="entry name" value="ABC_tran"/>
    <property type="match status" value="1"/>
</dbReference>
<dbReference type="EMBL" id="VFOZ01000002">
    <property type="protein sequence ID" value="TQL90136.1"/>
    <property type="molecule type" value="Genomic_DNA"/>
</dbReference>
<dbReference type="InterPro" id="IPR052156">
    <property type="entry name" value="BCAA_Transport_ATP-bd_LivF"/>
</dbReference>
<protein>
    <submittedName>
        <fullName evidence="7">Amino acid/amide ABC transporter ATP-binding protein 2 (HAAT family)</fullName>
    </submittedName>
</protein>
<dbReference type="InterPro" id="IPR017871">
    <property type="entry name" value="ABC_transporter-like_CS"/>
</dbReference>
<dbReference type="Proteomes" id="UP000316096">
    <property type="component" value="Unassembled WGS sequence"/>
</dbReference>
<keyword evidence="2" id="KW-0813">Transport</keyword>
<name>A0A543BZD1_9ACTN</name>
<reference evidence="7 8" key="1">
    <citation type="submission" date="2019-06" db="EMBL/GenBank/DDBJ databases">
        <title>Sequencing the genomes of 1000 actinobacteria strains.</title>
        <authorList>
            <person name="Klenk H.-P."/>
        </authorList>
    </citation>
    <scope>NUCLEOTIDE SEQUENCE [LARGE SCALE GENOMIC DNA]</scope>
    <source>
        <strain evidence="7 8">DSM 102200</strain>
    </source>
</reference>
<dbReference type="SUPFAM" id="SSF52540">
    <property type="entry name" value="P-loop containing nucleoside triphosphate hydrolases"/>
    <property type="match status" value="1"/>
</dbReference>
<evidence type="ECO:0000256" key="3">
    <source>
        <dbReference type="ARBA" id="ARBA00022741"/>
    </source>
</evidence>
<dbReference type="PROSITE" id="PS00211">
    <property type="entry name" value="ABC_TRANSPORTER_1"/>
    <property type="match status" value="1"/>
</dbReference>
<accession>A0A543BZD1</accession>
<feature type="domain" description="ABC transporter" evidence="6">
    <location>
        <begin position="17"/>
        <end position="242"/>
    </location>
</feature>
<keyword evidence="5" id="KW-0029">Amino-acid transport</keyword>
<evidence type="ECO:0000256" key="5">
    <source>
        <dbReference type="ARBA" id="ARBA00022970"/>
    </source>
</evidence>
<dbReference type="CDD" id="cd03224">
    <property type="entry name" value="ABC_TM1139_LivF_branched"/>
    <property type="match status" value="1"/>
</dbReference>
<evidence type="ECO:0000259" key="6">
    <source>
        <dbReference type="PROSITE" id="PS50893"/>
    </source>
</evidence>
<dbReference type="PROSITE" id="PS50893">
    <property type="entry name" value="ABC_TRANSPORTER_2"/>
    <property type="match status" value="1"/>
</dbReference>
<dbReference type="Gene3D" id="3.40.50.300">
    <property type="entry name" value="P-loop containing nucleotide triphosphate hydrolases"/>
    <property type="match status" value="1"/>
</dbReference>
<dbReference type="PANTHER" id="PTHR43820">
    <property type="entry name" value="HIGH-AFFINITY BRANCHED-CHAIN AMINO ACID TRANSPORT ATP-BINDING PROTEIN LIVF"/>
    <property type="match status" value="1"/>
</dbReference>
<gene>
    <name evidence="7" type="ORF">FB559_7429</name>
</gene>
<evidence type="ECO:0000256" key="1">
    <source>
        <dbReference type="ARBA" id="ARBA00005417"/>
    </source>
</evidence>
<dbReference type="RefSeq" id="WP_246122712.1">
    <property type="nucleotide sequence ID" value="NZ_VFOZ01000002.1"/>
</dbReference>
<dbReference type="InterPro" id="IPR003439">
    <property type="entry name" value="ABC_transporter-like_ATP-bd"/>
</dbReference>
<keyword evidence="4 7" id="KW-0067">ATP-binding</keyword>
<dbReference type="GO" id="GO:0005524">
    <property type="term" value="F:ATP binding"/>
    <property type="evidence" value="ECO:0007669"/>
    <property type="project" value="UniProtKB-KW"/>
</dbReference>
<keyword evidence="3" id="KW-0547">Nucleotide-binding</keyword>
<keyword evidence="8" id="KW-1185">Reference proteome</keyword>
<evidence type="ECO:0000313" key="8">
    <source>
        <dbReference type="Proteomes" id="UP000316096"/>
    </source>
</evidence>
<evidence type="ECO:0000256" key="2">
    <source>
        <dbReference type="ARBA" id="ARBA00022448"/>
    </source>
</evidence>
<sequence>MSPPDTSLSREEPDLALELAGVHAYLGESHILQGVSLRVPRHRVTVLLGRNGVGKTTTMRAILGLVRRTGRITFAGADIAGEETHDIVARGIGYVPEDRDVFHGLTVGENLRLAVRRGGQPRHDLVFELFPELKKRTKHLAGTLSGGQQQMLSLARGLLNDNELLLVDEPTKGLAPVVVREVVEVLERAAGQTTVLMVEQNLAVARRLADHIAVMVDGAVVLREPAGRLAEDDGAVRAYLSVGSAVSGASS</sequence>
<proteinExistence type="inferred from homology"/>
<dbReference type="SMART" id="SM00382">
    <property type="entry name" value="AAA"/>
    <property type="match status" value="1"/>
</dbReference>
<comment type="similarity">
    <text evidence="1">Belongs to the ABC transporter superfamily.</text>
</comment>
<dbReference type="GO" id="GO:0015807">
    <property type="term" value="P:L-amino acid transport"/>
    <property type="evidence" value="ECO:0007669"/>
    <property type="project" value="TreeGrafter"/>
</dbReference>
<dbReference type="GO" id="GO:0016887">
    <property type="term" value="F:ATP hydrolysis activity"/>
    <property type="evidence" value="ECO:0007669"/>
    <property type="project" value="InterPro"/>
</dbReference>
<evidence type="ECO:0000313" key="7">
    <source>
        <dbReference type="EMBL" id="TQL90136.1"/>
    </source>
</evidence>
<organism evidence="7 8">
    <name type="scientific">Actinoallomurus bryophytorum</name>
    <dbReference type="NCBI Taxonomy" id="1490222"/>
    <lineage>
        <taxon>Bacteria</taxon>
        <taxon>Bacillati</taxon>
        <taxon>Actinomycetota</taxon>
        <taxon>Actinomycetes</taxon>
        <taxon>Streptosporangiales</taxon>
        <taxon>Thermomonosporaceae</taxon>
        <taxon>Actinoallomurus</taxon>
    </lineage>
</organism>
<dbReference type="InterPro" id="IPR027417">
    <property type="entry name" value="P-loop_NTPase"/>
</dbReference>
<evidence type="ECO:0000256" key="4">
    <source>
        <dbReference type="ARBA" id="ARBA00022840"/>
    </source>
</evidence>